<sequence length="280" mass="30893">MPYRPGKGLGKVGAALIAALLFFAGCRSIPREAAAYVAPLPPEAVLTASLHAGSLPPGLENSIFRVYGDDIAGIMKRTEELNLSLFDDGAAELLLEGNFPRFRTSLALGFSRSWELTGRNPDTWTLREADAQVSLPEGGTLLFSSLGTDRILRAWEDRFEKGLVRENDLVILIPEMKNFSPGLPLGGECRIVGTWRETDLELSFLWRFEDARQARTALPLAKLLLWGFMKGLDPDFDRRTLSSRIDGSEVQIGGIRMNPGSIEQLLTEYVDLQAWGRIGS</sequence>
<dbReference type="STRING" id="1963862.B4O97_16070"/>
<proteinExistence type="predicted"/>
<dbReference type="PROSITE" id="PS51257">
    <property type="entry name" value="PROKAR_LIPOPROTEIN"/>
    <property type="match status" value="1"/>
</dbReference>
<gene>
    <name evidence="1" type="ORF">B4O97_16070</name>
</gene>
<dbReference type="EMBL" id="MWQY01000021">
    <property type="protein sequence ID" value="ORC32675.1"/>
    <property type="molecule type" value="Genomic_DNA"/>
</dbReference>
<dbReference type="AlphaFoldDB" id="A0A1Y1RUL0"/>
<dbReference type="Proteomes" id="UP000192343">
    <property type="component" value="Unassembled WGS sequence"/>
</dbReference>
<organism evidence="1 2">
    <name type="scientific">Marispirochaeta aestuarii</name>
    <dbReference type="NCBI Taxonomy" id="1963862"/>
    <lineage>
        <taxon>Bacteria</taxon>
        <taxon>Pseudomonadati</taxon>
        <taxon>Spirochaetota</taxon>
        <taxon>Spirochaetia</taxon>
        <taxon>Spirochaetales</taxon>
        <taxon>Spirochaetaceae</taxon>
        <taxon>Marispirochaeta</taxon>
    </lineage>
</organism>
<accession>A0A1Y1RUL0</accession>
<comment type="caution">
    <text evidence="1">The sequence shown here is derived from an EMBL/GenBank/DDBJ whole genome shotgun (WGS) entry which is preliminary data.</text>
</comment>
<evidence type="ECO:0000313" key="1">
    <source>
        <dbReference type="EMBL" id="ORC32675.1"/>
    </source>
</evidence>
<evidence type="ECO:0000313" key="2">
    <source>
        <dbReference type="Proteomes" id="UP000192343"/>
    </source>
</evidence>
<protein>
    <submittedName>
        <fullName evidence="1">Uncharacterized protein</fullName>
    </submittedName>
</protein>
<name>A0A1Y1RUL0_9SPIO</name>
<keyword evidence="2" id="KW-1185">Reference proteome</keyword>
<dbReference type="OrthoDB" id="9853437at2"/>
<reference evidence="1 2" key="1">
    <citation type="submission" date="2017-03" db="EMBL/GenBank/DDBJ databases">
        <title>Draft Genome sequence of Marispirochaeta sp. strain JC444.</title>
        <authorList>
            <person name="Shivani Y."/>
            <person name="Subhash Y."/>
            <person name="Sasikala C."/>
            <person name="Ramana C."/>
        </authorList>
    </citation>
    <scope>NUCLEOTIDE SEQUENCE [LARGE SCALE GENOMIC DNA]</scope>
    <source>
        <strain evidence="1 2">JC444</strain>
    </source>
</reference>
<dbReference type="RefSeq" id="WP_083052404.1">
    <property type="nucleotide sequence ID" value="NZ_MWQY01000021.1"/>
</dbReference>